<organism evidence="1 2">
    <name type="scientific">Desulfocurvibacter africanus subsp. africanus str. Walvis Bay</name>
    <dbReference type="NCBI Taxonomy" id="690850"/>
    <lineage>
        <taxon>Bacteria</taxon>
        <taxon>Pseudomonadati</taxon>
        <taxon>Thermodesulfobacteriota</taxon>
        <taxon>Desulfovibrionia</taxon>
        <taxon>Desulfovibrionales</taxon>
        <taxon>Desulfovibrionaceae</taxon>
        <taxon>Desulfocurvibacter</taxon>
    </lineage>
</organism>
<protein>
    <submittedName>
        <fullName evidence="1">Mu-like prophage I protein</fullName>
    </submittedName>
</protein>
<accession>F3YW11</accession>
<dbReference type="STRING" id="690850.Desaf_0689"/>
<dbReference type="eggNOG" id="COG4388">
    <property type="taxonomic scope" value="Bacteria"/>
</dbReference>
<dbReference type="AlphaFoldDB" id="F3YW11"/>
<proteinExistence type="predicted"/>
<name>F3YW11_DESAF</name>
<evidence type="ECO:0000313" key="2">
    <source>
        <dbReference type="Proteomes" id="UP000007844"/>
    </source>
</evidence>
<evidence type="ECO:0000313" key="1">
    <source>
        <dbReference type="EMBL" id="EGJ49041.1"/>
    </source>
</evidence>
<gene>
    <name evidence="1" type="ORF">Desaf_0689</name>
</gene>
<reference evidence="1 2" key="1">
    <citation type="journal article" date="2011" name="J. Bacteriol.">
        <title>Genome sequence of the mercury-methylating and pleomorphic Desulfovibrio africanus Strain Walvis Bay.</title>
        <authorList>
            <person name="Brown S.D."/>
            <person name="Wall J.D."/>
            <person name="Kucken A.M."/>
            <person name="Gilmour C.C."/>
            <person name="Podar M."/>
            <person name="Brandt C.C."/>
            <person name="Teshima H."/>
            <person name="Detter J.C."/>
            <person name="Han C.S."/>
            <person name="Land M.L."/>
            <person name="Lucas S."/>
            <person name="Han J."/>
            <person name="Pennacchio L."/>
            <person name="Nolan M."/>
            <person name="Pitluck S."/>
            <person name="Woyke T."/>
            <person name="Goodwin L."/>
            <person name="Palumbo A.V."/>
            <person name="Elias D.A."/>
        </authorList>
    </citation>
    <scope>NUCLEOTIDE SEQUENCE [LARGE SCALE GENOMIC DNA]</scope>
    <source>
        <strain evidence="1 2">Walvis Bay</strain>
    </source>
</reference>
<keyword evidence="2" id="KW-1185">Reference proteome</keyword>
<dbReference type="PIRSF" id="PIRSF016624">
    <property type="entry name" value="Mu_prophg_I"/>
    <property type="match status" value="1"/>
</dbReference>
<sequence length="343" mass="37289">MVQDGYTGTMLHLSIALNSESSAKEHRMALNVELPGGNVPEWVQLIPAGPTVTGQDGRSWRFGEVEARSVLAWFSGRGGAPLLMDWEHASERLAPQGKEAPAAGWITALELRDGALWGRVEWTERAAGQVSRKEYRFLSPVFLHTKDDRRILKLVSIALTNTPNFLQTALNQERQEVDMDLTALFAALGLSAGSTLEQVVTAVNSLKTDLVTARNQAETPSLDKYVPRADYQAAVLKAENAASELASFKKAQQDAEVEAIIETGLKDGKVTPATKDFYKAQCQQEGGLARLKEFLKVAPVIGGDSGLEGKKPESQSKALNAEERKLSDLFGHSAEDLAKYGQA</sequence>
<dbReference type="InterPro" id="IPR012106">
    <property type="entry name" value="Phage_Mu_Gp1"/>
</dbReference>
<dbReference type="HOGENOM" id="CLU_062795_2_0_7"/>
<dbReference type="Pfam" id="PF10123">
    <property type="entry name" value="Mu-like_Pro"/>
    <property type="match status" value="1"/>
</dbReference>
<dbReference type="Proteomes" id="UP000007844">
    <property type="component" value="Chromosome"/>
</dbReference>
<dbReference type="KEGG" id="daf:Desaf_0689"/>
<dbReference type="EMBL" id="CP003221">
    <property type="protein sequence ID" value="EGJ49041.1"/>
    <property type="molecule type" value="Genomic_DNA"/>
</dbReference>